<sequence length="518" mass="59217">MEGTEHPVFIFKLDKNGHKAFAVGSEIRKRFVDGELISTDPEVAELLCKRIKLEQPDLEEVDEAMLPGAECIVTEFPAEDGEESGDLSMGEEVVLEQEEEVVTSLAVSVDDRSPLESASGKTDEELSQEALEISESGVLMQHMDIREPLSTLKLLLEQRLGVELTDYQFWLQDAQMLESHKNLVDQCVQGEGMVQINVQIKVDRDIKKINIVDVLKPAEEYVELAGDNYLSPSEKKVPSPEAKQNVIRWVVDGQFKKDQERLKIPGDPMEWEVAHVRHWLQWAVRQFNLVGIQLYDWNISGRQLCEMTLPDFQQRVPMDPNDLFWTHLELLRKCKFVAVNQKQEQNTQVVNKSDNTIRGRPIKGAKLGKLPRIIGLPLNIMETATPNGGNRTGNNGQIQLWQFLLELLTDKEYRDVIQWLGNDGEFKLNNPEMVAQLWGERKNKPTMNYEKLSRALRYYYDGDMIAKVHGKRFVYKFICDLKELMGYSASELNKLVNECAQMSGLQTPPRNTISHFSS</sequence>
<evidence type="ECO:0000259" key="8">
    <source>
        <dbReference type="PROSITE" id="PS51433"/>
    </source>
</evidence>
<dbReference type="PROSITE" id="PS51433">
    <property type="entry name" value="PNT"/>
    <property type="match status" value="1"/>
</dbReference>
<dbReference type="InterPro" id="IPR046328">
    <property type="entry name" value="ETS_fam"/>
</dbReference>
<reference evidence="9 10" key="1">
    <citation type="submission" date="2024-03" db="EMBL/GenBank/DDBJ databases">
        <title>The genome assembly and annotation of the cricket Gryllus longicercus Weissman &amp; Gray.</title>
        <authorList>
            <person name="Szrajer S."/>
            <person name="Gray D."/>
            <person name="Ylla G."/>
        </authorList>
    </citation>
    <scope>NUCLEOTIDE SEQUENCE [LARGE SCALE GENOMIC DNA]</scope>
    <source>
        <strain evidence="9">DAG 2021-001</strain>
        <tissue evidence="9">Whole body minus gut</tissue>
    </source>
</reference>
<evidence type="ECO:0000256" key="4">
    <source>
        <dbReference type="ARBA" id="ARBA00023125"/>
    </source>
</evidence>
<dbReference type="FunFam" id="1.10.10.10:FF:000200">
    <property type="entry name" value="GA-binding protein alpha chain, putative"/>
    <property type="match status" value="1"/>
</dbReference>
<dbReference type="GO" id="GO:0043565">
    <property type="term" value="F:sequence-specific DNA binding"/>
    <property type="evidence" value="ECO:0007669"/>
    <property type="project" value="InterPro"/>
</dbReference>
<dbReference type="PROSITE" id="PS50061">
    <property type="entry name" value="ETS_DOMAIN_3"/>
    <property type="match status" value="1"/>
</dbReference>
<name>A0AAN9W118_9ORTH</name>
<dbReference type="PANTHER" id="PTHR11849">
    <property type="entry name" value="ETS"/>
    <property type="match status" value="1"/>
</dbReference>
<evidence type="ECO:0000256" key="2">
    <source>
        <dbReference type="ARBA" id="ARBA00005562"/>
    </source>
</evidence>
<evidence type="ECO:0000313" key="10">
    <source>
        <dbReference type="Proteomes" id="UP001378592"/>
    </source>
</evidence>
<dbReference type="AlphaFoldDB" id="A0AAN9W118"/>
<dbReference type="InterPro" id="IPR036390">
    <property type="entry name" value="WH_DNA-bd_sf"/>
</dbReference>
<dbReference type="GO" id="GO:0000981">
    <property type="term" value="F:DNA-binding transcription factor activity, RNA polymerase II-specific"/>
    <property type="evidence" value="ECO:0007669"/>
    <property type="project" value="TreeGrafter"/>
</dbReference>
<dbReference type="SMART" id="SM00413">
    <property type="entry name" value="ETS"/>
    <property type="match status" value="1"/>
</dbReference>
<dbReference type="InterPro" id="IPR024668">
    <property type="entry name" value="GABP_asu_N"/>
</dbReference>
<dbReference type="CDD" id="cd08534">
    <property type="entry name" value="SAM_PNT-GABP-alpha"/>
    <property type="match status" value="1"/>
</dbReference>
<dbReference type="SMART" id="SM00251">
    <property type="entry name" value="SAM_PNT"/>
    <property type="match status" value="1"/>
</dbReference>
<accession>A0AAN9W118</accession>
<evidence type="ECO:0000256" key="6">
    <source>
        <dbReference type="RuleBase" id="RU004019"/>
    </source>
</evidence>
<proteinExistence type="inferred from homology"/>
<evidence type="ECO:0000256" key="1">
    <source>
        <dbReference type="ARBA" id="ARBA00004123"/>
    </source>
</evidence>
<feature type="domain" description="PNT" evidence="8">
    <location>
        <begin position="250"/>
        <end position="335"/>
    </location>
</feature>
<dbReference type="Proteomes" id="UP001378592">
    <property type="component" value="Unassembled WGS sequence"/>
</dbReference>
<dbReference type="PROSITE" id="PS00345">
    <property type="entry name" value="ETS_DOMAIN_1"/>
    <property type="match status" value="1"/>
</dbReference>
<dbReference type="Gene3D" id="1.10.10.10">
    <property type="entry name" value="Winged helix-like DNA-binding domain superfamily/Winged helix DNA-binding domain"/>
    <property type="match status" value="1"/>
</dbReference>
<dbReference type="InterPro" id="IPR036388">
    <property type="entry name" value="WH-like_DNA-bd_sf"/>
</dbReference>
<protein>
    <recommendedName>
        <fullName evidence="11">DNA-binding protein Ets97D</fullName>
    </recommendedName>
</protein>
<dbReference type="Pfam" id="PF02198">
    <property type="entry name" value="SAM_PNT"/>
    <property type="match status" value="1"/>
</dbReference>
<dbReference type="Gene3D" id="1.10.150.50">
    <property type="entry name" value="Transcription Factor, Ets-1"/>
    <property type="match status" value="1"/>
</dbReference>
<dbReference type="Pfam" id="PF11620">
    <property type="entry name" value="GABP-alpha"/>
    <property type="match status" value="1"/>
</dbReference>
<dbReference type="InterPro" id="IPR003118">
    <property type="entry name" value="Pointed_dom"/>
</dbReference>
<dbReference type="SUPFAM" id="SSF46785">
    <property type="entry name" value="Winged helix' DNA-binding domain"/>
    <property type="match status" value="1"/>
</dbReference>
<evidence type="ECO:0008006" key="11">
    <source>
        <dbReference type="Google" id="ProtNLM"/>
    </source>
</evidence>
<dbReference type="GO" id="GO:0030154">
    <property type="term" value="P:cell differentiation"/>
    <property type="evidence" value="ECO:0007669"/>
    <property type="project" value="TreeGrafter"/>
</dbReference>
<comment type="subcellular location">
    <subcellularLocation>
        <location evidence="1 6">Nucleus</location>
    </subcellularLocation>
</comment>
<keyword evidence="3" id="KW-0597">Phosphoprotein</keyword>
<dbReference type="InterPro" id="IPR000418">
    <property type="entry name" value="Ets_dom"/>
</dbReference>
<comment type="caution">
    <text evidence="9">The sequence shown here is derived from an EMBL/GenBank/DDBJ whole genome shotgun (WGS) entry which is preliminary data.</text>
</comment>
<dbReference type="Gene3D" id="3.10.20.90">
    <property type="entry name" value="Phosphatidylinositol 3-kinase Catalytic Subunit, Chain A, domain 1"/>
    <property type="match status" value="1"/>
</dbReference>
<evidence type="ECO:0000313" key="9">
    <source>
        <dbReference type="EMBL" id="KAK7872015.1"/>
    </source>
</evidence>
<comment type="similarity">
    <text evidence="2 6">Belongs to the ETS family.</text>
</comment>
<evidence type="ECO:0000256" key="5">
    <source>
        <dbReference type="ARBA" id="ARBA00023242"/>
    </source>
</evidence>
<dbReference type="EMBL" id="JAZDUA010000030">
    <property type="protein sequence ID" value="KAK7872015.1"/>
    <property type="molecule type" value="Genomic_DNA"/>
</dbReference>
<dbReference type="PANTHER" id="PTHR11849:SF195">
    <property type="entry name" value="GA-BINDING PROTEIN ALPHA CHAIN"/>
    <property type="match status" value="1"/>
</dbReference>
<dbReference type="InterPro" id="IPR013761">
    <property type="entry name" value="SAM/pointed_sf"/>
</dbReference>
<evidence type="ECO:0000256" key="3">
    <source>
        <dbReference type="ARBA" id="ARBA00022553"/>
    </source>
</evidence>
<dbReference type="PRINTS" id="PR00454">
    <property type="entry name" value="ETSDOMAIN"/>
</dbReference>
<dbReference type="PROSITE" id="PS00346">
    <property type="entry name" value="ETS_DOMAIN_2"/>
    <property type="match status" value="1"/>
</dbReference>
<feature type="domain" description="ETS" evidence="7">
    <location>
        <begin position="398"/>
        <end position="478"/>
    </location>
</feature>
<dbReference type="FunFam" id="3.10.20.90:FF:000251">
    <property type="entry name" value="DNA-binding protein Ets97D"/>
    <property type="match status" value="1"/>
</dbReference>
<gene>
    <name evidence="9" type="ORF">R5R35_004528</name>
</gene>
<dbReference type="FunFam" id="1.10.150.50:FF:000039">
    <property type="entry name" value="GA-binding protein alpha chain, putative"/>
    <property type="match status" value="1"/>
</dbReference>
<keyword evidence="5 6" id="KW-0539">Nucleus</keyword>
<evidence type="ECO:0000259" key="7">
    <source>
        <dbReference type="PROSITE" id="PS50061"/>
    </source>
</evidence>
<dbReference type="GO" id="GO:0005634">
    <property type="term" value="C:nucleus"/>
    <property type="evidence" value="ECO:0007669"/>
    <property type="project" value="UniProtKB-SubCell"/>
</dbReference>
<keyword evidence="4 6" id="KW-0238">DNA-binding</keyword>
<dbReference type="Pfam" id="PF00178">
    <property type="entry name" value="Ets"/>
    <property type="match status" value="1"/>
</dbReference>
<dbReference type="SUPFAM" id="SSF47769">
    <property type="entry name" value="SAM/Pointed domain"/>
    <property type="match status" value="1"/>
</dbReference>
<keyword evidence="10" id="KW-1185">Reference proteome</keyword>
<organism evidence="9 10">
    <name type="scientific">Gryllus longicercus</name>
    <dbReference type="NCBI Taxonomy" id="2509291"/>
    <lineage>
        <taxon>Eukaryota</taxon>
        <taxon>Metazoa</taxon>
        <taxon>Ecdysozoa</taxon>
        <taxon>Arthropoda</taxon>
        <taxon>Hexapoda</taxon>
        <taxon>Insecta</taxon>
        <taxon>Pterygota</taxon>
        <taxon>Neoptera</taxon>
        <taxon>Polyneoptera</taxon>
        <taxon>Orthoptera</taxon>
        <taxon>Ensifera</taxon>
        <taxon>Gryllidea</taxon>
        <taxon>Grylloidea</taxon>
        <taxon>Gryllidae</taxon>
        <taxon>Gryllinae</taxon>
        <taxon>Gryllus</taxon>
    </lineage>
</organism>